<name>A0A6J6YZB4_9ZZZZ</name>
<organism evidence="2">
    <name type="scientific">freshwater metagenome</name>
    <dbReference type="NCBI Taxonomy" id="449393"/>
    <lineage>
        <taxon>unclassified sequences</taxon>
        <taxon>metagenomes</taxon>
        <taxon>ecological metagenomes</taxon>
    </lineage>
</organism>
<sequence>MNSNQRIATGPTTSEGKSISSKNATKDAIFSKGLLPWEDARELEDLMMGLQKQWGNHASARILMLPIEQAYIEMRRLMMAQKKRIEGVMLSTDIARQFVQEAGFAELSFLYLPHWFFLESGQDEKDYAIFIDRVQEEALKLKANFHDQIVPTIAQKFSNLYQYVMENQPSHASILTVLGQHYRQPTPALNLGALSNKIGEDFKYHLQWATNPKRYEGIIEGIRAQQMIGAMDLEKFHRYLTRTQNAMTKGIQALAQLKETLRLEGERVEQKKLHSNAIEIVEIHAQASNASPFKVSGTV</sequence>
<gene>
    <name evidence="2" type="ORF">UFOPK3037_01495</name>
</gene>
<reference evidence="2" key="1">
    <citation type="submission" date="2020-05" db="EMBL/GenBank/DDBJ databases">
        <authorList>
            <person name="Chiriac C."/>
            <person name="Salcher M."/>
            <person name="Ghai R."/>
            <person name="Kavagutti S V."/>
        </authorList>
    </citation>
    <scope>NUCLEOTIDE SEQUENCE</scope>
</reference>
<dbReference type="AlphaFoldDB" id="A0A6J6YZB4"/>
<evidence type="ECO:0000313" key="2">
    <source>
        <dbReference type="EMBL" id="CAB4813563.1"/>
    </source>
</evidence>
<protein>
    <submittedName>
        <fullName evidence="2">Unannotated protein</fullName>
    </submittedName>
</protein>
<proteinExistence type="predicted"/>
<accession>A0A6J6YZB4</accession>
<dbReference type="EMBL" id="CAFAAO010000027">
    <property type="protein sequence ID" value="CAB4813563.1"/>
    <property type="molecule type" value="Genomic_DNA"/>
</dbReference>
<feature type="region of interest" description="Disordered" evidence="1">
    <location>
        <begin position="1"/>
        <end position="21"/>
    </location>
</feature>
<evidence type="ECO:0000256" key="1">
    <source>
        <dbReference type="SAM" id="MobiDB-lite"/>
    </source>
</evidence>